<dbReference type="Pfam" id="PF13513">
    <property type="entry name" value="HEAT_EZ"/>
    <property type="match status" value="1"/>
</dbReference>
<keyword evidence="6" id="KW-0653">Protein transport</keyword>
<dbReference type="GO" id="GO:0031267">
    <property type="term" value="F:small GTPase binding"/>
    <property type="evidence" value="ECO:0007669"/>
    <property type="project" value="InterPro"/>
</dbReference>
<keyword evidence="3" id="KW-0813">Transport</keyword>
<evidence type="ECO:0000256" key="1">
    <source>
        <dbReference type="ARBA" id="ARBA00004123"/>
    </source>
</evidence>
<dbReference type="SUPFAM" id="SSF48371">
    <property type="entry name" value="ARM repeat"/>
    <property type="match status" value="1"/>
</dbReference>
<feature type="compositionally biased region" description="Acidic residues" evidence="9">
    <location>
        <begin position="369"/>
        <end position="390"/>
    </location>
</feature>
<dbReference type="SMART" id="SM00913">
    <property type="entry name" value="IBN_N"/>
    <property type="match status" value="1"/>
</dbReference>
<dbReference type="Pfam" id="PF03810">
    <property type="entry name" value="IBN_N"/>
    <property type="match status" value="1"/>
</dbReference>
<evidence type="ECO:0000256" key="3">
    <source>
        <dbReference type="ARBA" id="ARBA00022448"/>
    </source>
</evidence>
<accession>A0A167FXQ9</accession>
<evidence type="ECO:0000256" key="5">
    <source>
        <dbReference type="ARBA" id="ARBA00022737"/>
    </source>
</evidence>
<dbReference type="PROSITE" id="PS50166">
    <property type="entry name" value="IMPORTIN_B_NT"/>
    <property type="match status" value="1"/>
</dbReference>
<dbReference type="GO" id="GO:0006606">
    <property type="term" value="P:protein import into nucleus"/>
    <property type="evidence" value="ECO:0007669"/>
    <property type="project" value="InterPro"/>
</dbReference>
<evidence type="ECO:0000256" key="2">
    <source>
        <dbReference type="ARBA" id="ARBA00004496"/>
    </source>
</evidence>
<comment type="similarity">
    <text evidence="8">Belongs to the importin beta family. Importin beta-2 subfamily.</text>
</comment>
<evidence type="ECO:0000259" key="10">
    <source>
        <dbReference type="PROSITE" id="PS50166"/>
    </source>
</evidence>
<dbReference type="PANTHER" id="PTHR10527">
    <property type="entry name" value="IMPORTIN BETA"/>
    <property type="match status" value="1"/>
</dbReference>
<evidence type="ECO:0000256" key="4">
    <source>
        <dbReference type="ARBA" id="ARBA00022490"/>
    </source>
</evidence>
<comment type="subcellular location">
    <subcellularLocation>
        <location evidence="2">Cytoplasm</location>
    </subcellularLocation>
    <subcellularLocation>
        <location evidence="1">Nucleus</location>
    </subcellularLocation>
</comment>
<name>A0A167FXQ9_9ASCO</name>
<dbReference type="InterPro" id="IPR011989">
    <property type="entry name" value="ARM-like"/>
</dbReference>
<feature type="region of interest" description="Disordered" evidence="9">
    <location>
        <begin position="339"/>
        <end position="390"/>
    </location>
</feature>
<keyword evidence="7" id="KW-0539">Nucleus</keyword>
<sequence>MSWSPQPEALSQLAQVLAHSTSSSKQYRSQARKALDDAKSQPDLDNYLAYLLVNHSDAVGQDVRGTAGLLLKNNIRPRYAQLPAESQNYIKTEVLKGLTDPVSLVRNVAGNVITTLVSVAGIEGWPEVLPNLMSMAETGDVRAQEGAMSALAKICEDSASQLDAVYDGQRPLNFMVPKFLQFTTSSSPKVRSQSIFCLTQFILISSQALLAHLDTFLNTLFSLASDNDSDIRRNICSAFVLLLEVRSDKLLPHLEGVINYTLHCIKDEDEQLASEACEFILGLAESSVPQDQIEPHLPKILPVILSTMVYSEVDKYILEGIDEDDAQVADKAEDVKPVNIKSKNAHSVEKKTGEDDSSKHKESKSLHYEEEDGVNDQDDQDDDDDEEDFEGGLEEWNLRKCSAAALDVFASNFADTVVQISLPYLTENIVSSEWSIREAAILAFGAIAEGCVSQVDVHLPQLIQYLVARLGDKEAPVRQIACWTLSRYSPWVVDHSKTDHQQYFVPVLEGLLKCCLDRNKKVQEAGCSGFSVFAENARESILPYLGVSLQQLSLCFRKYQAKNMLALYDTIQTLVDSVPEGISEPQHIGLILPPLLEKWSQMKDDDRDLTPLLECLSTITATAGEQFSPYAPTVFERTCASLKNNLIQEQAYQQDPSSVDGPDKDFIITNLDLLDGIVQGLGEHASQLISQAQQPPFVEMVLACFQDELLEVRQSAFALLGDMAIYTYDQLKPFISTILRETISQIDSSNPHAAAVCNNAIWSAGEIALQITREEIEPFVQELLQRLVQVLQSPAVDTVLENAAIAIGRLGKVCADIVAPHIGLFIDKWCTSIKYVDETDEKDSAFQGICHIIAANPSGLSNEKSLLVFIDTIAIYNEPSHALAMLISKVLEGYKGFISDWDKRVMAQLSQESANSLRQRYGL</sequence>
<evidence type="ECO:0000256" key="6">
    <source>
        <dbReference type="ARBA" id="ARBA00022927"/>
    </source>
</evidence>
<organism evidence="11 12">
    <name type="scientific">Sugiyamaella lignohabitans</name>
    <dbReference type="NCBI Taxonomy" id="796027"/>
    <lineage>
        <taxon>Eukaryota</taxon>
        <taxon>Fungi</taxon>
        <taxon>Dikarya</taxon>
        <taxon>Ascomycota</taxon>
        <taxon>Saccharomycotina</taxon>
        <taxon>Dipodascomycetes</taxon>
        <taxon>Dipodascales</taxon>
        <taxon>Trichomonascaceae</taxon>
        <taxon>Sugiyamaella</taxon>
    </lineage>
</organism>
<feature type="compositionally biased region" description="Basic and acidic residues" evidence="9">
    <location>
        <begin position="346"/>
        <end position="368"/>
    </location>
</feature>
<gene>
    <name evidence="11" type="primary">KAP104</name>
    <name evidence="11" type="ORF">AWJ20_3479</name>
</gene>
<dbReference type="RefSeq" id="XP_018738312.1">
    <property type="nucleotide sequence ID" value="XM_018880498.1"/>
</dbReference>
<dbReference type="Proteomes" id="UP000189580">
    <property type="component" value="Chromosome b"/>
</dbReference>
<dbReference type="InterPro" id="IPR016024">
    <property type="entry name" value="ARM-type_fold"/>
</dbReference>
<evidence type="ECO:0000313" key="11">
    <source>
        <dbReference type="EMBL" id="ANB15835.1"/>
    </source>
</evidence>
<dbReference type="AlphaFoldDB" id="A0A167FXQ9"/>
<feature type="domain" description="Importin N-terminal" evidence="10">
    <location>
        <begin position="31"/>
        <end position="100"/>
    </location>
</feature>
<dbReference type="GO" id="GO:0034399">
    <property type="term" value="C:nuclear periphery"/>
    <property type="evidence" value="ECO:0007669"/>
    <property type="project" value="EnsemblFungi"/>
</dbReference>
<dbReference type="InterPro" id="IPR001494">
    <property type="entry name" value="Importin-beta_N"/>
</dbReference>
<dbReference type="InterPro" id="IPR040122">
    <property type="entry name" value="Importin_beta"/>
</dbReference>
<evidence type="ECO:0000313" key="12">
    <source>
        <dbReference type="Proteomes" id="UP000189580"/>
    </source>
</evidence>
<evidence type="ECO:0000256" key="8">
    <source>
        <dbReference type="ARBA" id="ARBA00038423"/>
    </source>
</evidence>
<keyword evidence="4" id="KW-0963">Cytoplasm</keyword>
<keyword evidence="5" id="KW-0677">Repeat</keyword>
<dbReference type="KEGG" id="slb:AWJ20_3479"/>
<protein>
    <submittedName>
        <fullName evidence="11">Kap104p</fullName>
    </submittedName>
</protein>
<dbReference type="EMBL" id="CP014503">
    <property type="protein sequence ID" value="ANB15835.1"/>
    <property type="molecule type" value="Genomic_DNA"/>
</dbReference>
<evidence type="ECO:0000256" key="7">
    <source>
        <dbReference type="ARBA" id="ARBA00023242"/>
    </source>
</evidence>
<dbReference type="FunFam" id="1.25.10.10:FF:000028">
    <property type="entry name" value="Transportin-1 isoform 1"/>
    <property type="match status" value="1"/>
</dbReference>
<keyword evidence="12" id="KW-1185">Reference proteome</keyword>
<dbReference type="GeneID" id="30035505"/>
<reference evidence="11 12" key="1">
    <citation type="submission" date="2016-02" db="EMBL/GenBank/DDBJ databases">
        <title>Complete genome sequence and transcriptome regulation of the pentose utilising yeast Sugiyamaella lignohabitans.</title>
        <authorList>
            <person name="Bellasio M."/>
            <person name="Peymann A."/>
            <person name="Valli M."/>
            <person name="Sipitzky M."/>
            <person name="Graf A."/>
            <person name="Sauer M."/>
            <person name="Marx H."/>
            <person name="Mattanovich D."/>
        </authorList>
    </citation>
    <scope>NUCLEOTIDE SEQUENCE [LARGE SCALE GENOMIC DNA]</scope>
    <source>
        <strain evidence="11 12">CBS 10342</strain>
    </source>
</reference>
<dbReference type="Gene3D" id="1.25.10.10">
    <property type="entry name" value="Leucine-rich Repeat Variant"/>
    <property type="match status" value="2"/>
</dbReference>
<proteinExistence type="inferred from homology"/>
<dbReference type="GO" id="GO:0005737">
    <property type="term" value="C:cytoplasm"/>
    <property type="evidence" value="ECO:0007669"/>
    <property type="project" value="UniProtKB-SubCell"/>
</dbReference>
<evidence type="ECO:0000256" key="9">
    <source>
        <dbReference type="SAM" id="MobiDB-lite"/>
    </source>
</evidence>
<dbReference type="OrthoDB" id="951172at2759"/>